<proteinExistence type="predicted"/>
<accession>A0A0F9ND74</accession>
<sequence length="55" mass="6070">MQSFRILEGAAATALLFAPSKVGMYLKEIGIEPVAFASEEEEETNELFNIHNLAK</sequence>
<name>A0A0F9ND74_9ZZZZ</name>
<comment type="caution">
    <text evidence="1">The sequence shown here is derived from an EMBL/GenBank/DDBJ whole genome shotgun (WGS) entry which is preliminary data.</text>
</comment>
<dbReference type="EMBL" id="LAZR01003521">
    <property type="protein sequence ID" value="KKN17425.1"/>
    <property type="molecule type" value="Genomic_DNA"/>
</dbReference>
<organism evidence="1">
    <name type="scientific">marine sediment metagenome</name>
    <dbReference type="NCBI Taxonomy" id="412755"/>
    <lineage>
        <taxon>unclassified sequences</taxon>
        <taxon>metagenomes</taxon>
        <taxon>ecological metagenomes</taxon>
    </lineage>
</organism>
<protein>
    <submittedName>
        <fullName evidence="1">Uncharacterized protein</fullName>
    </submittedName>
</protein>
<evidence type="ECO:0000313" key="1">
    <source>
        <dbReference type="EMBL" id="KKN17425.1"/>
    </source>
</evidence>
<dbReference type="AlphaFoldDB" id="A0A0F9ND74"/>
<reference evidence="1" key="1">
    <citation type="journal article" date="2015" name="Nature">
        <title>Complex archaea that bridge the gap between prokaryotes and eukaryotes.</title>
        <authorList>
            <person name="Spang A."/>
            <person name="Saw J.H."/>
            <person name="Jorgensen S.L."/>
            <person name="Zaremba-Niedzwiedzka K."/>
            <person name="Martijn J."/>
            <person name="Lind A.E."/>
            <person name="van Eijk R."/>
            <person name="Schleper C."/>
            <person name="Guy L."/>
            <person name="Ettema T.J."/>
        </authorList>
    </citation>
    <scope>NUCLEOTIDE SEQUENCE</scope>
</reference>
<gene>
    <name evidence="1" type="ORF">LCGC14_0965950</name>
</gene>